<evidence type="ECO:0000313" key="1">
    <source>
        <dbReference type="EMBL" id="RPD42603.1"/>
    </source>
</evidence>
<evidence type="ECO:0008006" key="3">
    <source>
        <dbReference type="Google" id="ProtNLM"/>
    </source>
</evidence>
<name>A0A3N4N4Q6_9BACT</name>
<protein>
    <recommendedName>
        <fullName evidence="3">Apea-like HEPN domain-containing protein</fullName>
    </recommendedName>
</protein>
<accession>A0A3N4N4Q6</accession>
<proteinExistence type="predicted"/>
<dbReference type="EMBL" id="RMBX01000002">
    <property type="protein sequence ID" value="RPD42603.1"/>
    <property type="molecule type" value="Genomic_DNA"/>
</dbReference>
<dbReference type="AlphaFoldDB" id="A0A3N4N4Q6"/>
<evidence type="ECO:0000313" key="2">
    <source>
        <dbReference type="Proteomes" id="UP000279089"/>
    </source>
</evidence>
<dbReference type="InterPro" id="IPR018247">
    <property type="entry name" value="EF_Hand_1_Ca_BS"/>
</dbReference>
<gene>
    <name evidence="1" type="ORF">EG028_05380</name>
</gene>
<organism evidence="1 2">
    <name type="scientific">Chitinophaga barathri</name>
    <dbReference type="NCBI Taxonomy" id="1647451"/>
    <lineage>
        <taxon>Bacteria</taxon>
        <taxon>Pseudomonadati</taxon>
        <taxon>Bacteroidota</taxon>
        <taxon>Chitinophagia</taxon>
        <taxon>Chitinophagales</taxon>
        <taxon>Chitinophagaceae</taxon>
        <taxon>Chitinophaga</taxon>
    </lineage>
</organism>
<reference evidence="2" key="1">
    <citation type="submission" date="2018-11" db="EMBL/GenBank/DDBJ databases">
        <title>Chitinophaga lutea sp.nov., isolate from arsenic contaminated soil.</title>
        <authorList>
            <person name="Zong Y."/>
        </authorList>
    </citation>
    <scope>NUCLEOTIDE SEQUENCE [LARGE SCALE GENOMIC DNA]</scope>
    <source>
        <strain evidence="2">YLT18</strain>
    </source>
</reference>
<dbReference type="Proteomes" id="UP000279089">
    <property type="component" value="Unassembled WGS sequence"/>
</dbReference>
<dbReference type="RefSeq" id="WP_120515250.1">
    <property type="nucleotide sequence ID" value="NZ_QXZY01000003.1"/>
</dbReference>
<keyword evidence="2" id="KW-1185">Reference proteome</keyword>
<sequence length="588" mass="68300">MQNITIPFNVNPFERLFIDKGLELLFKNSVDTYRLRLHNPKTLIEELVSVCQSSALGLLTNNDYASAIAKELSQLINEENHSIIFQKVSKKHFIDTLSKISNKNNALTIQSCKLILSDNTNYVTNTIDEIINLTSSYTELIDEDLKSNLEKKIVVLTNHFFVELVNSGYNKQYLYNFFQVSFVRNSNAGISFNERVEILKTLIAKPAEEFTIIYKIVGSSFQFIEFKKIDSVYELVNKRFRKIIEPIVSEQVNEFLTTNKLDQMITHSVSALDYLKAIELSLDKVSKDIDIYHLGLSKNSFKIDEKCAVIGKINPQKSATFPCNFQIDGYFRSNATIFEILLDKINKIKLNNTDRESFDKILSAIRYYRTGSESPELETKLLNYWIGLEYIFTSTRSEEKTIERIRTLFPKCHSLIYVKRNLHDFHRTLERLNVSIHIDGYSDDLEYLTNHATYQQIIDCSPNELLKFRAKYFRKWVEAPNNIQSTLRKHEINLTHNFTRLYRIRNEIVHNAAIKRGIYVSISHMKYYLTFILNSILDFMAEQSVDTDNDGKVSIDDYFIAQEIMLGSLNGGTIKEYIKIDNPAQIIY</sequence>
<dbReference type="OrthoDB" id="6626310at2"/>
<comment type="caution">
    <text evidence="1">The sequence shown here is derived from an EMBL/GenBank/DDBJ whole genome shotgun (WGS) entry which is preliminary data.</text>
</comment>
<dbReference type="PROSITE" id="PS00018">
    <property type="entry name" value="EF_HAND_1"/>
    <property type="match status" value="1"/>
</dbReference>